<dbReference type="InterPro" id="IPR011050">
    <property type="entry name" value="Pectin_lyase_fold/virulence"/>
</dbReference>
<evidence type="ECO:0000256" key="3">
    <source>
        <dbReference type="ARBA" id="ARBA00022729"/>
    </source>
</evidence>
<dbReference type="Gene3D" id="3.30.2080.10">
    <property type="entry name" value="GH92 mannosidase domain"/>
    <property type="match status" value="1"/>
</dbReference>
<dbReference type="Gene3D" id="1.20.1610.10">
    <property type="entry name" value="alpha-1,2-mannosidases domains"/>
    <property type="match status" value="1"/>
</dbReference>
<evidence type="ECO:0000256" key="2">
    <source>
        <dbReference type="ARBA" id="ARBA00011245"/>
    </source>
</evidence>
<evidence type="ECO:0000256" key="4">
    <source>
        <dbReference type="ARBA" id="ARBA00022837"/>
    </source>
</evidence>
<proteinExistence type="predicted"/>
<dbReference type="PANTHER" id="PTHR12143:SF39">
    <property type="entry name" value="SECRETED PROTEIN"/>
    <property type="match status" value="1"/>
</dbReference>
<evidence type="ECO:0000313" key="10">
    <source>
        <dbReference type="EMBL" id="MFC4672603.1"/>
    </source>
</evidence>
<dbReference type="Pfam" id="PF13229">
    <property type="entry name" value="Beta_helix"/>
    <property type="match status" value="1"/>
</dbReference>
<evidence type="ECO:0000256" key="1">
    <source>
        <dbReference type="ARBA" id="ARBA00001913"/>
    </source>
</evidence>
<evidence type="ECO:0000259" key="8">
    <source>
        <dbReference type="Pfam" id="PF13229"/>
    </source>
</evidence>
<evidence type="ECO:0000259" key="7">
    <source>
        <dbReference type="Pfam" id="PF07971"/>
    </source>
</evidence>
<dbReference type="InterPro" id="IPR041371">
    <property type="entry name" value="GH92_N"/>
</dbReference>
<keyword evidence="4" id="KW-0106">Calcium</keyword>
<dbReference type="Gene3D" id="2.160.20.10">
    <property type="entry name" value="Single-stranded right-handed beta-helix, Pectin lyase-like"/>
    <property type="match status" value="1"/>
</dbReference>
<dbReference type="GO" id="GO:0016798">
    <property type="term" value="F:hydrolase activity, acting on glycosyl bonds"/>
    <property type="evidence" value="ECO:0007669"/>
    <property type="project" value="UniProtKB-KW"/>
</dbReference>
<dbReference type="InterPro" id="IPR039448">
    <property type="entry name" value="Beta_helix"/>
</dbReference>
<dbReference type="Proteomes" id="UP001596023">
    <property type="component" value="Unassembled WGS sequence"/>
</dbReference>
<keyword evidence="5" id="KW-0456">Lyase</keyword>
<comment type="caution">
    <text evidence="10">The sequence shown here is derived from an EMBL/GenBank/DDBJ whole genome shotgun (WGS) entry which is preliminary data.</text>
</comment>
<feature type="domain" description="Glycosyl hydrolase family 92" evidence="7">
    <location>
        <begin position="257"/>
        <end position="721"/>
    </location>
</feature>
<dbReference type="InterPro" id="IPR012334">
    <property type="entry name" value="Pectin_lyas_fold"/>
</dbReference>
<dbReference type="Gene3D" id="1.20.1050.60">
    <property type="entry name" value="alpha-1,2-mannosidase"/>
    <property type="match status" value="1"/>
</dbReference>
<dbReference type="Pfam" id="PF17678">
    <property type="entry name" value="Glyco_hydro_92N"/>
    <property type="match status" value="1"/>
</dbReference>
<dbReference type="InterPro" id="IPR050883">
    <property type="entry name" value="PNGase"/>
</dbReference>
<dbReference type="InterPro" id="IPR005887">
    <property type="entry name" value="GH92_a_mannosidase_put"/>
</dbReference>
<dbReference type="PANTHER" id="PTHR12143">
    <property type="entry name" value="PEPTIDE N-GLYCANASE PNGASE -RELATED"/>
    <property type="match status" value="1"/>
</dbReference>
<dbReference type="EMBL" id="JBHSGN010000015">
    <property type="protein sequence ID" value="MFC4672603.1"/>
    <property type="molecule type" value="Genomic_DNA"/>
</dbReference>
<gene>
    <name evidence="10" type="ORF">ACFO6W_02740</name>
</gene>
<dbReference type="NCBIfam" id="TIGR01180">
    <property type="entry name" value="aman2_put"/>
    <property type="match status" value="1"/>
</dbReference>
<dbReference type="InterPro" id="IPR008397">
    <property type="entry name" value="Alginate_lyase_dom"/>
</dbReference>
<feature type="domain" description="Right handed beta helix" evidence="8">
    <location>
        <begin position="1289"/>
        <end position="1393"/>
    </location>
</feature>
<protein>
    <submittedName>
        <fullName evidence="10">GH92 family glycosyl hydrolase</fullName>
        <ecNumber evidence="10">3.2.1.-</ecNumber>
    </submittedName>
</protein>
<dbReference type="InterPro" id="IPR008929">
    <property type="entry name" value="Chondroitin_lyas"/>
</dbReference>
<keyword evidence="10" id="KW-0326">Glycosidase</keyword>
<organism evidence="10 11">
    <name type="scientific">Dysgonomonas termitidis</name>
    <dbReference type="NCBI Taxonomy" id="1516126"/>
    <lineage>
        <taxon>Bacteria</taxon>
        <taxon>Pseudomonadati</taxon>
        <taxon>Bacteroidota</taxon>
        <taxon>Bacteroidia</taxon>
        <taxon>Bacteroidales</taxon>
        <taxon>Dysgonomonadaceae</taxon>
        <taxon>Dysgonomonas</taxon>
    </lineage>
</organism>
<keyword evidence="10" id="KW-0378">Hydrolase</keyword>
<dbReference type="RefSeq" id="WP_379993791.1">
    <property type="nucleotide sequence ID" value="NZ_JBHSGN010000015.1"/>
</dbReference>
<dbReference type="SUPFAM" id="SSF48230">
    <property type="entry name" value="Chondroitin AC/alginate lyase"/>
    <property type="match status" value="1"/>
</dbReference>
<keyword evidence="3" id="KW-0732">Signal</keyword>
<accession>A0ABV9KRD3</accession>
<comment type="subunit">
    <text evidence="2">Monomer.</text>
</comment>
<name>A0ABV9KRD3_9BACT</name>
<dbReference type="Gene3D" id="1.50.10.100">
    <property type="entry name" value="Chondroitin AC/alginate lyase"/>
    <property type="match status" value="1"/>
</dbReference>
<dbReference type="SMART" id="SM00710">
    <property type="entry name" value="PbH1"/>
    <property type="match status" value="7"/>
</dbReference>
<comment type="cofactor">
    <cofactor evidence="1">
        <name>Ca(2+)</name>
        <dbReference type="ChEBI" id="CHEBI:29108"/>
    </cofactor>
</comment>
<dbReference type="InterPro" id="IPR014718">
    <property type="entry name" value="GH-type_carb-bd"/>
</dbReference>
<dbReference type="InterPro" id="IPR012939">
    <property type="entry name" value="Glyco_hydro_92"/>
</dbReference>
<dbReference type="Pfam" id="PF07971">
    <property type="entry name" value="Glyco_hydro_92"/>
    <property type="match status" value="1"/>
</dbReference>
<evidence type="ECO:0000256" key="5">
    <source>
        <dbReference type="ARBA" id="ARBA00023239"/>
    </source>
</evidence>
<evidence type="ECO:0000259" key="9">
    <source>
        <dbReference type="Pfam" id="PF17678"/>
    </source>
</evidence>
<dbReference type="Pfam" id="PF05426">
    <property type="entry name" value="Alginate_lyase"/>
    <property type="match status" value="1"/>
</dbReference>
<dbReference type="SUPFAM" id="SSF48208">
    <property type="entry name" value="Six-hairpin glycosidases"/>
    <property type="match status" value="1"/>
</dbReference>
<feature type="domain" description="Glycosyl hydrolase family 92 N-terminal" evidence="9">
    <location>
        <begin position="19"/>
        <end position="251"/>
    </location>
</feature>
<dbReference type="InterPro" id="IPR006626">
    <property type="entry name" value="PbH1"/>
</dbReference>
<dbReference type="EC" id="3.2.1.-" evidence="10"/>
<dbReference type="InterPro" id="IPR008928">
    <property type="entry name" value="6-hairpin_glycosidase_sf"/>
</dbReference>
<evidence type="ECO:0000313" key="11">
    <source>
        <dbReference type="Proteomes" id="UP001596023"/>
    </source>
</evidence>
<dbReference type="SUPFAM" id="SSF51126">
    <property type="entry name" value="Pectin lyase-like"/>
    <property type="match status" value="1"/>
</dbReference>
<reference evidence="11" key="1">
    <citation type="journal article" date="2019" name="Int. J. Syst. Evol. Microbiol.">
        <title>The Global Catalogue of Microorganisms (GCM) 10K type strain sequencing project: providing services to taxonomists for standard genome sequencing and annotation.</title>
        <authorList>
            <consortium name="The Broad Institute Genomics Platform"/>
            <consortium name="The Broad Institute Genome Sequencing Center for Infectious Disease"/>
            <person name="Wu L."/>
            <person name="Ma J."/>
        </authorList>
    </citation>
    <scope>NUCLEOTIDE SEQUENCE [LARGE SCALE GENOMIC DNA]</scope>
    <source>
        <strain evidence="11">CCUG 66188</strain>
    </source>
</reference>
<sequence>MFVFILQLLQVVAQKYTDYVDPYIGAGGHGHVFVGASVPYGAVQVGPSCFFKGWDWCSGYNYQDSMIIGFPQLHLSGTGIGDLGDILIMPYMGDIKLSKGEETRRYSGYASKFSHANESVRPGYYSVKLDDYDIDVELTATERVGFHKYTFHKGENARIIIDLKDGINDRSVDTYIEQVDKYTLKGYRSSEGWAKKQQVFFAIKSSVPISHFSVYNDTEYISGKKGKGPSIKGLLSFEKSPGTISLKVGISPVSSDNALMNIKSEIPDWDFEKVIRQADEKWNRELSKINVETKNEADMRIFYTAMYHLMIHPSLFNDYNGDYMGSDWKVYKGSGFDNYTIFSLWDTYRAAHPLYSIIDTKRTADFVNSMLAVFDQTGQLPVWHLWGYDTGTMVGISSFQVIAEAYLKGIRGFDAERAFNALKTTAMSDIRGLGYDRDFMSVPSDMMTNRPVAMALEYAVGTAGIALMAKKMGKPEDYEYFKKRAGNYKLYYDKNVGFFRGKMADGSWNPVFDPIKSKRPWATDYAEGNPWQYLWLVPQDVEGLIGLIGGETAFEDRLDTFFSLSSGNDPDVLIDLTGCIGQYAHGNEPSHHIAYLYAYIGQQWKTSRLTRYIMRNFYRDEPNGIIGNEDCGQMSAWYILSSLGFYPVSTTSGQYVLGSPLFDRATINMENGKKFTIEALNNSPENIYIQEIELNGKKYDFSFITHEDIVQGGILKMRMGNTPNYNFGKHPVNRPQTNSQTVYLSKPFVRPGMAQNREDLDFMREKVLKGEEPWKTAFVTLREQATLDFVPQPVSFVSEGPYGQNSVGGREFSRSATAAYNHALMWYITKEKVYAEKAVEILNAWSYRLRSFDANNAKLNVGLNGYYFLNAAEILKYSYPEWKEKDIEQFQCMVLTVFYPTVEDFFTEANGNWDASMISTMLCIGIFAEDHEIFNRAVERYYWGIGNSGITKYIYPGGQSQEATRDWDHVQLGIGEFAKAAQTASTQGLDFYSVAQDRLAYGYEQTSKMMLGNDIDVYGVLSKRRMDKFKDVYESIYAYYKNMKNIELPYTKEVLSKHTRPVFPVGVLTGIKKYPPSSNESVKVLPELDFLGPSVTGAQGNSTNVIPGNSVIVNPGESVQDAIDKSKGTGKTVVLSRGVHILKAPLKVYSNITLAGYGRESILFLSPEMRTETIVNGEEHINNLTIRDILVEGAISINENEDPNHDRRTRSYMSAPSREGIIIRSETGAEIKNLLFENITIQNFTKNGLLVVGASDVKINRCNFSDNGSSVVPGAGFHHNLNLSYVTGCEVINSRFDTSPWGNGIYISFGKNITVSGSEMCRNKLSGIYCAESEHIVISNNLTEGNDRDGITIDEMLSGCKIVTIRNNHSQNNGRYGIMAKNATELKKTDNLILFNAKKLDE</sequence>
<keyword evidence="11" id="KW-1185">Reference proteome</keyword>
<feature type="domain" description="Alginate lyase" evidence="6">
    <location>
        <begin position="809"/>
        <end position="997"/>
    </location>
</feature>
<dbReference type="Gene3D" id="2.70.98.10">
    <property type="match status" value="1"/>
</dbReference>
<evidence type="ECO:0000259" key="6">
    <source>
        <dbReference type="Pfam" id="PF05426"/>
    </source>
</evidence>